<sequence length="92" mass="10797">MKKLLLIGLAACIMSCKVLGYGEPTFHIGMSETEFKQSNRYASYVYGDDTNTRIYRTFNQYQGAYKFFIFSKDKLVRFEEGSLPDDFKYMRL</sequence>
<organism evidence="2 3">
    <name type="scientific">Pedobacter montanisoli</name>
    <dbReference type="NCBI Taxonomy" id="2923277"/>
    <lineage>
        <taxon>Bacteria</taxon>
        <taxon>Pseudomonadati</taxon>
        <taxon>Bacteroidota</taxon>
        <taxon>Sphingobacteriia</taxon>
        <taxon>Sphingobacteriales</taxon>
        <taxon>Sphingobacteriaceae</taxon>
        <taxon>Pedobacter</taxon>
    </lineage>
</organism>
<evidence type="ECO:0000313" key="2">
    <source>
        <dbReference type="EMBL" id="MCJ0742478.1"/>
    </source>
</evidence>
<name>A0ABS9ZVZ8_9SPHI</name>
<evidence type="ECO:0000313" key="3">
    <source>
        <dbReference type="Proteomes" id="UP001165460"/>
    </source>
</evidence>
<gene>
    <name evidence="2" type="ORF">MMF97_07135</name>
</gene>
<comment type="caution">
    <text evidence="2">The sequence shown here is derived from an EMBL/GenBank/DDBJ whole genome shotgun (WGS) entry which is preliminary data.</text>
</comment>
<feature type="chain" id="PRO_5045051487" description="Lipoprotein" evidence="1">
    <location>
        <begin position="21"/>
        <end position="92"/>
    </location>
</feature>
<dbReference type="EMBL" id="JALGBH010000001">
    <property type="protein sequence ID" value="MCJ0742478.1"/>
    <property type="molecule type" value="Genomic_DNA"/>
</dbReference>
<dbReference type="RefSeq" id="WP_243360946.1">
    <property type="nucleotide sequence ID" value="NZ_JALGBH010000001.1"/>
</dbReference>
<dbReference type="Proteomes" id="UP001165460">
    <property type="component" value="Unassembled WGS sequence"/>
</dbReference>
<evidence type="ECO:0000256" key="1">
    <source>
        <dbReference type="SAM" id="SignalP"/>
    </source>
</evidence>
<reference evidence="2" key="1">
    <citation type="submission" date="2022-03" db="EMBL/GenBank/DDBJ databases">
        <authorList>
            <person name="Woo C.Y."/>
        </authorList>
    </citation>
    <scope>NUCLEOTIDE SEQUENCE</scope>
    <source>
        <strain evidence="2">CYS-01</strain>
    </source>
</reference>
<feature type="signal peptide" evidence="1">
    <location>
        <begin position="1"/>
        <end position="20"/>
    </location>
</feature>
<proteinExistence type="predicted"/>
<keyword evidence="3" id="KW-1185">Reference proteome</keyword>
<accession>A0ABS9ZVZ8</accession>
<keyword evidence="1" id="KW-0732">Signal</keyword>
<evidence type="ECO:0008006" key="4">
    <source>
        <dbReference type="Google" id="ProtNLM"/>
    </source>
</evidence>
<protein>
    <recommendedName>
        <fullName evidence="4">Lipoprotein</fullName>
    </recommendedName>
</protein>